<evidence type="ECO:0000259" key="8">
    <source>
        <dbReference type="PROSITE" id="PS50991"/>
    </source>
</evidence>
<reference evidence="9" key="1">
    <citation type="submission" date="2019-09" db="EMBL/GenBank/DDBJ databases">
        <title>Draft genome information of white flower Hibiscus syriacus.</title>
        <authorList>
            <person name="Kim Y.-M."/>
        </authorList>
    </citation>
    <scope>NUCLEOTIDE SEQUENCE [LARGE SCALE GENOMIC DNA]</scope>
    <source>
        <strain evidence="9">YM2019G1</strain>
    </source>
</reference>
<comment type="catalytic activity">
    <reaction evidence="6">
        <text>(3S)-3-hydroxy-3-methylglutaryl-CoA = acetoacetate + acetyl-CoA</text>
        <dbReference type="Rhea" id="RHEA:24404"/>
        <dbReference type="ChEBI" id="CHEBI:13705"/>
        <dbReference type="ChEBI" id="CHEBI:43074"/>
        <dbReference type="ChEBI" id="CHEBI:57288"/>
        <dbReference type="EC" id="4.1.3.4"/>
    </reaction>
</comment>
<dbReference type="InterPro" id="IPR025558">
    <property type="entry name" value="DUF4283"/>
</dbReference>
<name>A0A6A3CMW7_HIBSY</name>
<evidence type="ECO:0000256" key="1">
    <source>
        <dbReference type="ARBA" id="ARBA00005143"/>
    </source>
</evidence>
<feature type="domain" description="Pyruvate carboxyltransferase" evidence="8">
    <location>
        <begin position="272"/>
        <end position="539"/>
    </location>
</feature>
<dbReference type="NCBIfam" id="NF004283">
    <property type="entry name" value="PRK05692.1"/>
    <property type="match status" value="1"/>
</dbReference>
<protein>
    <recommendedName>
        <fullName evidence="3">hydroxymethylglutaryl-CoA lyase</fullName>
        <ecNumber evidence="3">4.1.3.4</ecNumber>
    </recommendedName>
</protein>
<dbReference type="SUPFAM" id="SSF51569">
    <property type="entry name" value="Aldolase"/>
    <property type="match status" value="1"/>
</dbReference>
<evidence type="ECO:0000256" key="6">
    <source>
        <dbReference type="ARBA" id="ARBA00049877"/>
    </source>
</evidence>
<keyword evidence="10" id="KW-1185">Reference proteome</keyword>
<dbReference type="EC" id="4.1.3.4" evidence="3"/>
<dbReference type="GO" id="GO:0046872">
    <property type="term" value="F:metal ion binding"/>
    <property type="evidence" value="ECO:0007669"/>
    <property type="project" value="UniProtKB-KW"/>
</dbReference>
<feature type="compositionally biased region" description="Low complexity" evidence="7">
    <location>
        <begin position="245"/>
        <end position="256"/>
    </location>
</feature>
<dbReference type="Gene3D" id="3.20.20.70">
    <property type="entry name" value="Aldolase class I"/>
    <property type="match status" value="1"/>
</dbReference>
<evidence type="ECO:0000313" key="10">
    <source>
        <dbReference type="Proteomes" id="UP000436088"/>
    </source>
</evidence>
<dbReference type="GO" id="GO:0046951">
    <property type="term" value="P:ketone body biosynthetic process"/>
    <property type="evidence" value="ECO:0007669"/>
    <property type="project" value="TreeGrafter"/>
</dbReference>
<dbReference type="FunFam" id="3.20.20.70:FF:000038">
    <property type="entry name" value="Hydroxymethylglutaryl-CoA lyase, mitochondrial"/>
    <property type="match status" value="1"/>
</dbReference>
<dbReference type="InterPro" id="IPR000891">
    <property type="entry name" value="PYR_CT"/>
</dbReference>
<dbReference type="InterPro" id="IPR043594">
    <property type="entry name" value="HMGL"/>
</dbReference>
<dbReference type="UniPathway" id="UPA00896">
    <property type="reaction ID" value="UER00863"/>
</dbReference>
<dbReference type="Pfam" id="PF14111">
    <property type="entry name" value="DUF4283"/>
    <property type="match status" value="1"/>
</dbReference>
<accession>A0A6A3CMW7</accession>
<dbReference type="PANTHER" id="PTHR42738:SF15">
    <property type="entry name" value="HYDROXYMETHYLGLUTARYL-COA LYASE"/>
    <property type="match status" value="1"/>
</dbReference>
<feature type="region of interest" description="Disordered" evidence="7">
    <location>
        <begin position="236"/>
        <end position="256"/>
    </location>
</feature>
<comment type="pathway">
    <text evidence="1">Metabolic intermediate metabolism; (S)-3-hydroxy-3-methylglutaryl-CoA degradation; acetoacetate from (S)-3-hydroxy-3-methylglutaryl-CoA: step 1/1.</text>
</comment>
<dbReference type="GO" id="GO:0006552">
    <property type="term" value="P:L-leucine catabolic process"/>
    <property type="evidence" value="ECO:0007669"/>
    <property type="project" value="TreeGrafter"/>
</dbReference>
<dbReference type="PANTHER" id="PTHR42738">
    <property type="entry name" value="HYDROXYMETHYLGLUTARYL-COA LYASE"/>
    <property type="match status" value="1"/>
</dbReference>
<keyword evidence="5 9" id="KW-0456">Lyase</keyword>
<comment type="caution">
    <text evidence="9">The sequence shown here is derived from an EMBL/GenBank/DDBJ whole genome shotgun (WGS) entry which is preliminary data.</text>
</comment>
<evidence type="ECO:0000256" key="5">
    <source>
        <dbReference type="ARBA" id="ARBA00023239"/>
    </source>
</evidence>
<dbReference type="CDD" id="cd07938">
    <property type="entry name" value="DRE_TIM_HMGL"/>
    <property type="match status" value="1"/>
</dbReference>
<comment type="similarity">
    <text evidence="2">Belongs to the HMG-CoA lyase family.</text>
</comment>
<dbReference type="GO" id="GO:0004419">
    <property type="term" value="F:hydroxymethylglutaryl-CoA lyase activity"/>
    <property type="evidence" value="ECO:0007669"/>
    <property type="project" value="UniProtKB-EC"/>
</dbReference>
<organism evidence="9 10">
    <name type="scientific">Hibiscus syriacus</name>
    <name type="common">Rose of Sharon</name>
    <dbReference type="NCBI Taxonomy" id="106335"/>
    <lineage>
        <taxon>Eukaryota</taxon>
        <taxon>Viridiplantae</taxon>
        <taxon>Streptophyta</taxon>
        <taxon>Embryophyta</taxon>
        <taxon>Tracheophyta</taxon>
        <taxon>Spermatophyta</taxon>
        <taxon>Magnoliopsida</taxon>
        <taxon>eudicotyledons</taxon>
        <taxon>Gunneridae</taxon>
        <taxon>Pentapetalae</taxon>
        <taxon>rosids</taxon>
        <taxon>malvids</taxon>
        <taxon>Malvales</taxon>
        <taxon>Malvaceae</taxon>
        <taxon>Malvoideae</taxon>
        <taxon>Hibiscus</taxon>
    </lineage>
</organism>
<dbReference type="EMBL" id="VEPZ02000244">
    <property type="protein sequence ID" value="KAE8728922.1"/>
    <property type="molecule type" value="Genomic_DNA"/>
</dbReference>
<dbReference type="Pfam" id="PF00682">
    <property type="entry name" value="HMGL-like"/>
    <property type="match status" value="1"/>
</dbReference>
<gene>
    <name evidence="9" type="ORF">F3Y22_tig00004041pilonHSYRG00022</name>
</gene>
<evidence type="ECO:0000256" key="7">
    <source>
        <dbReference type="SAM" id="MobiDB-lite"/>
    </source>
</evidence>
<evidence type="ECO:0000256" key="4">
    <source>
        <dbReference type="ARBA" id="ARBA00022723"/>
    </source>
</evidence>
<dbReference type="Proteomes" id="UP000436088">
    <property type="component" value="Unassembled WGS sequence"/>
</dbReference>
<evidence type="ECO:0000256" key="2">
    <source>
        <dbReference type="ARBA" id="ARBA00009405"/>
    </source>
</evidence>
<sequence length="570" mass="62122">MVSGNHNDPPPEELLSLDDDDDIELLDTDIQVGETAVIPFINFSDRVYNFGGQLIDIENDYFLVKFAARSDFLHALADGPWVIFGHDLTVEPWSDDFVPSQSHPSRIMAWVGLPGLPITWYKRSMIQAIGERIGSVLKIDYQTDSGRRGRFARMAININLKKPLVSKIEICVRRNGNSSSLPPNSIIPVRRKTRAGNYNDQLKVFAWKIMIVTMVVRRLGKISRLMGNRASTLLTSNGNYSPINRQSTSSTYRYSSDCNPTNKVLRNLPPYVKIVEVGPRDGLQNEKEIVLTTVKVQLIKMLVSSGLSVVEATSFVSPKWVPQLADAKDVMDAIRNIQGARFPVLTPNLKGFEDAVSAGAKEVAIFASASESFSKSNINCSIEDSLSRFRDVTSAAKELSVPVQGYISCVVGCPVEGMVPPSKVAYVAKQLFDMGCSEISLGDTIGVGTPGTVIPMLENVMNVVPLDKLAVHFHDTYGQALSNILASLQMGISTVDSSVSGLGGCPYAKGASGNVATEDVVYMLNGIGIQTNVDIEKLMLAGEFICKHLKQPPSSKTAVAWSSKKANSKL</sequence>
<evidence type="ECO:0000313" key="9">
    <source>
        <dbReference type="EMBL" id="KAE8728922.1"/>
    </source>
</evidence>
<evidence type="ECO:0000256" key="3">
    <source>
        <dbReference type="ARBA" id="ARBA00012910"/>
    </source>
</evidence>
<dbReference type="InterPro" id="IPR013785">
    <property type="entry name" value="Aldolase_TIM"/>
</dbReference>
<dbReference type="AlphaFoldDB" id="A0A6A3CMW7"/>
<proteinExistence type="inferred from homology"/>
<keyword evidence="4" id="KW-0479">Metal-binding</keyword>
<dbReference type="PROSITE" id="PS50991">
    <property type="entry name" value="PYR_CT"/>
    <property type="match status" value="1"/>
</dbReference>